<feature type="binding site" evidence="1">
    <location>
        <position position="337"/>
    </location>
    <ligand>
        <name>Zn(2+)</name>
        <dbReference type="ChEBI" id="CHEBI:29105"/>
    </ligand>
</feature>
<keyword evidence="1" id="KW-0479">Metal-binding</keyword>
<keyword evidence="1" id="KW-0862">Zinc</keyword>
<feature type="region of interest" description="Disordered" evidence="2">
    <location>
        <begin position="90"/>
        <end position="141"/>
    </location>
</feature>
<dbReference type="Proteomes" id="UP001293593">
    <property type="component" value="Unassembled WGS sequence"/>
</dbReference>
<dbReference type="Gene3D" id="1.10.340.30">
    <property type="entry name" value="Hypothetical protein, domain 2"/>
    <property type="match status" value="1"/>
</dbReference>
<feature type="binding site" evidence="1">
    <location>
        <position position="175"/>
    </location>
    <ligand>
        <name>Zn(2+)</name>
        <dbReference type="ChEBI" id="CHEBI:29105"/>
    </ligand>
</feature>
<feature type="compositionally biased region" description="Low complexity" evidence="2">
    <location>
        <begin position="90"/>
        <end position="109"/>
    </location>
</feature>
<evidence type="ECO:0000256" key="1">
    <source>
        <dbReference type="PIRSR" id="PIRSR605019-1"/>
    </source>
</evidence>
<gene>
    <name evidence="3" type="ORF">QN277_024394</name>
</gene>
<reference evidence="3" key="1">
    <citation type="submission" date="2023-10" db="EMBL/GenBank/DDBJ databases">
        <title>Chromosome-level genome of the transformable northern wattle, Acacia crassicarpa.</title>
        <authorList>
            <person name="Massaro I."/>
            <person name="Sinha N.R."/>
            <person name="Poethig S."/>
            <person name="Leichty A.R."/>
        </authorList>
    </citation>
    <scope>NUCLEOTIDE SEQUENCE</scope>
    <source>
        <strain evidence="3">Acra3RX</strain>
        <tissue evidence="3">Leaf</tissue>
    </source>
</reference>
<dbReference type="AlphaFoldDB" id="A0AAE1MP15"/>
<evidence type="ECO:0000313" key="4">
    <source>
        <dbReference type="Proteomes" id="UP001293593"/>
    </source>
</evidence>
<keyword evidence="4" id="KW-1185">Reference proteome</keyword>
<evidence type="ECO:0000313" key="3">
    <source>
        <dbReference type="EMBL" id="KAK4267641.1"/>
    </source>
</evidence>
<dbReference type="SUPFAM" id="SSF48150">
    <property type="entry name" value="DNA-glycosylase"/>
    <property type="match status" value="1"/>
</dbReference>
<dbReference type="EMBL" id="JAWXYG010000007">
    <property type="protein sequence ID" value="KAK4267641.1"/>
    <property type="molecule type" value="Genomic_DNA"/>
</dbReference>
<feature type="binding site" evidence="1">
    <location>
        <position position="333"/>
    </location>
    <ligand>
        <name>Zn(2+)</name>
        <dbReference type="ChEBI" id="CHEBI:29105"/>
    </ligand>
</feature>
<accession>A0AAE1MP15</accession>
<evidence type="ECO:0000256" key="2">
    <source>
        <dbReference type="SAM" id="MobiDB-lite"/>
    </source>
</evidence>
<feature type="binding site" evidence="1">
    <location>
        <position position="160"/>
    </location>
    <ligand>
        <name>Zn(2+)</name>
        <dbReference type="ChEBI" id="CHEBI:29105"/>
    </ligand>
</feature>
<feature type="region of interest" description="Disordered" evidence="2">
    <location>
        <begin position="1"/>
        <end position="65"/>
    </location>
</feature>
<name>A0AAE1MP15_9FABA</name>
<dbReference type="PANTHER" id="PTHR31116:SF17">
    <property type="entry name" value="DNA-3-METHYLADENINE GLYCOSYLASE I"/>
    <property type="match status" value="1"/>
</dbReference>
<dbReference type="Pfam" id="PF03352">
    <property type="entry name" value="Adenine_glyco"/>
    <property type="match status" value="1"/>
</dbReference>
<dbReference type="InterPro" id="IPR005019">
    <property type="entry name" value="Adenine_glyco"/>
</dbReference>
<dbReference type="GO" id="GO:0008725">
    <property type="term" value="F:DNA-3-methyladenine glycosylase activity"/>
    <property type="evidence" value="ECO:0007669"/>
    <property type="project" value="InterPro"/>
</dbReference>
<comment type="caution">
    <text evidence="3">The sequence shown here is derived from an EMBL/GenBank/DDBJ whole genome shotgun (WGS) entry which is preliminary data.</text>
</comment>
<sequence>MSGPPRVRSMNVADSDSRPVLVPAGNKARTADGRKPASKPVKKPEQTIQEPEAKEKKPTVNSNPQCVSVPTILKRQDHHQAVLSLSMNASCSSDASSTDSSTHSRASSSGKVVRRTREPLKKRNSGPKSERREKVGTDNVAVPDTVLADSIDSLEGKKRCAWVTPNTEPNYVAFHDQEWGVPVHDDKKLFEILSLSGALAELTWPTILSKRQLFREVFLEFDPSAVSRMSEKKITAPGSLATSLLSELRLRAIVENARQICKVIEEFGSFDTFIWNFVNHKPVVSQCRYPRQLPVKSPKAEFISKDLVKRGFRSVGPTVIYTFMQVAGLTNDHLITCFRFKECTATTTEEAAAQKDGSLVLSKVNDKKTEDPTEVGLLLAVDKLSFKAN</sequence>
<dbReference type="GO" id="GO:0046872">
    <property type="term" value="F:metal ion binding"/>
    <property type="evidence" value="ECO:0007669"/>
    <property type="project" value="UniProtKB-KW"/>
</dbReference>
<dbReference type="InterPro" id="IPR011257">
    <property type="entry name" value="DNA_glycosylase"/>
</dbReference>
<organism evidence="3 4">
    <name type="scientific">Acacia crassicarpa</name>
    <name type="common">northern wattle</name>
    <dbReference type="NCBI Taxonomy" id="499986"/>
    <lineage>
        <taxon>Eukaryota</taxon>
        <taxon>Viridiplantae</taxon>
        <taxon>Streptophyta</taxon>
        <taxon>Embryophyta</taxon>
        <taxon>Tracheophyta</taxon>
        <taxon>Spermatophyta</taxon>
        <taxon>Magnoliopsida</taxon>
        <taxon>eudicotyledons</taxon>
        <taxon>Gunneridae</taxon>
        <taxon>Pentapetalae</taxon>
        <taxon>rosids</taxon>
        <taxon>fabids</taxon>
        <taxon>Fabales</taxon>
        <taxon>Fabaceae</taxon>
        <taxon>Caesalpinioideae</taxon>
        <taxon>mimosoid clade</taxon>
        <taxon>Acacieae</taxon>
        <taxon>Acacia</taxon>
    </lineage>
</organism>
<evidence type="ECO:0008006" key="5">
    <source>
        <dbReference type="Google" id="ProtNLM"/>
    </source>
</evidence>
<dbReference type="PANTHER" id="PTHR31116">
    <property type="entry name" value="OS04G0501200 PROTEIN"/>
    <property type="match status" value="1"/>
</dbReference>
<protein>
    <recommendedName>
        <fullName evidence="5">DNA-3-methyladenine glycosylase I</fullName>
    </recommendedName>
</protein>
<dbReference type="GO" id="GO:0006284">
    <property type="term" value="P:base-excision repair"/>
    <property type="evidence" value="ECO:0007669"/>
    <property type="project" value="InterPro"/>
</dbReference>
<proteinExistence type="predicted"/>